<dbReference type="EMBL" id="CM015714">
    <property type="protein sequence ID" value="KAF3687228.1"/>
    <property type="molecule type" value="Genomic_DNA"/>
</dbReference>
<dbReference type="GO" id="GO:0006811">
    <property type="term" value="P:monoatomic ion transport"/>
    <property type="evidence" value="ECO:0007669"/>
    <property type="project" value="InterPro"/>
</dbReference>
<gene>
    <name evidence="1" type="ORF">EXN66_Car002900</name>
</gene>
<evidence type="ECO:0000313" key="1">
    <source>
        <dbReference type="EMBL" id="KAF3687228.1"/>
    </source>
</evidence>
<reference evidence="1 2" key="1">
    <citation type="submission" date="2019-02" db="EMBL/GenBank/DDBJ databases">
        <title>Opniocepnalus argus genome.</title>
        <authorList>
            <person name="Zhou C."/>
            <person name="Xiao S."/>
        </authorList>
    </citation>
    <scope>NUCLEOTIDE SEQUENCE [LARGE SCALE GENOMIC DNA]</scope>
    <source>
        <strain evidence="1">OARG1902GOOAL</strain>
        <tissue evidence="1">Muscle</tissue>
    </source>
</reference>
<dbReference type="GO" id="GO:0016020">
    <property type="term" value="C:membrane"/>
    <property type="evidence" value="ECO:0007669"/>
    <property type="project" value="InterPro"/>
</dbReference>
<dbReference type="InterPro" id="IPR036719">
    <property type="entry name" value="Neuro-gated_channel_TM_sf"/>
</dbReference>
<reference evidence="2" key="2">
    <citation type="submission" date="2019-02" db="EMBL/GenBank/DDBJ databases">
        <title>Opniocepnalus argus Var Kimnra genome.</title>
        <authorList>
            <person name="Zhou C."/>
            <person name="Xiao S."/>
        </authorList>
    </citation>
    <scope>NUCLEOTIDE SEQUENCE [LARGE SCALE GENOMIC DNA]</scope>
</reference>
<dbReference type="InterPro" id="IPR038050">
    <property type="entry name" value="Neuro_actylchol_rec"/>
</dbReference>
<organism evidence="1 2">
    <name type="scientific">Channa argus</name>
    <name type="common">Northern snakehead</name>
    <name type="synonym">Ophicephalus argus</name>
    <dbReference type="NCBI Taxonomy" id="215402"/>
    <lineage>
        <taxon>Eukaryota</taxon>
        <taxon>Metazoa</taxon>
        <taxon>Chordata</taxon>
        <taxon>Craniata</taxon>
        <taxon>Vertebrata</taxon>
        <taxon>Euteleostomi</taxon>
        <taxon>Actinopterygii</taxon>
        <taxon>Neopterygii</taxon>
        <taxon>Teleostei</taxon>
        <taxon>Neoteleostei</taxon>
        <taxon>Acanthomorphata</taxon>
        <taxon>Anabantaria</taxon>
        <taxon>Anabantiformes</taxon>
        <taxon>Channoidei</taxon>
        <taxon>Channidae</taxon>
        <taxon>Channa</taxon>
    </lineage>
</organism>
<evidence type="ECO:0000313" key="2">
    <source>
        <dbReference type="Proteomes" id="UP000503349"/>
    </source>
</evidence>
<dbReference type="Gene3D" id="1.20.58.390">
    <property type="entry name" value="Neurotransmitter-gated ion-channel transmembrane domain"/>
    <property type="match status" value="3"/>
</dbReference>
<proteinExistence type="predicted"/>
<accession>A0A6G1PB16</accession>
<dbReference type="Proteomes" id="UP000503349">
    <property type="component" value="Chromosome 3"/>
</dbReference>
<dbReference type="SUPFAM" id="SSF90112">
    <property type="entry name" value="Neurotransmitter-gated ion-channel transmembrane pore"/>
    <property type="match status" value="3"/>
</dbReference>
<sequence length="380" mass="41668">MMAATCPLEAAAAAAAAAQCRQLRQDEGEKLSLSTSVLVSLTVFLLVIEEIIPSSSKASTKKELPVRYTVEMTLVTDVSNSIVRTQFLQSALSELCFLRMNRSDNFQNVLGVGTIEPAGWRFRGDGLAFPISLCPTKGEYEGEKLSLSTSVLVSLTVFLLVIEEIIPSSSKASTKKELPVRYTVEMTLVTDVSNSIVRTQFLQSALSELCFLRMNRSDNFQNVLGVGTIEPAGWRFRGDGLAFPISLCPTKGEYEGEKLSLSTSVLVSLTVFLLVIEEIIPSSSKASTKKELPVRYTVEMTLVTDVSNSIVRTQFLQSALSELCFLRMNRSDNFQNVLGVGTIEPAGWRFRGDGLAFPISLCPTKGECESIHRELTNPLH</sequence>
<name>A0A6G1PB16_CHAAH</name>
<keyword evidence="1" id="KW-0675">Receptor</keyword>
<dbReference type="AlphaFoldDB" id="A0A6G1PB16"/>
<keyword evidence="2" id="KW-1185">Reference proteome</keyword>
<protein>
    <submittedName>
        <fullName evidence="1">Neuronal acetylcholine receptor subunit beta-3</fullName>
    </submittedName>
</protein>